<keyword evidence="3" id="KW-1185">Reference proteome</keyword>
<reference evidence="1 4" key="3">
    <citation type="journal article" date="2020" name="Microbiome">
        <title>Single-cell genomics of uncultured bacteria reveals dietary fiber responders in the mouse gut microbiota.</title>
        <authorList>
            <person name="Chijiiwa R."/>
            <person name="Hosokawa M."/>
            <person name="Kogawa M."/>
            <person name="Nishikawa Y."/>
            <person name="Ide K."/>
            <person name="Sakanashi C."/>
            <person name="Takahashi K."/>
            <person name="Takeyama H."/>
        </authorList>
    </citation>
    <scope>NUCLEOTIDE SEQUENCE [LARGE SCALE GENOMIC DNA]</scope>
    <source>
        <strain evidence="1">IMSAGC_017</strain>
    </source>
</reference>
<gene>
    <name evidence="1" type="ORF">IMSAGC017_00025</name>
    <name evidence="2" type="ORF">SAMN04489758_1354</name>
</gene>
<dbReference type="Pfam" id="PF05402">
    <property type="entry name" value="PqqD"/>
    <property type="match status" value="1"/>
</dbReference>
<evidence type="ECO:0000313" key="3">
    <source>
        <dbReference type="Proteomes" id="UP000198558"/>
    </source>
</evidence>
<dbReference type="AlphaFoldDB" id="A0A1I0GSF5"/>
<evidence type="ECO:0000313" key="2">
    <source>
        <dbReference type="EMBL" id="SET74042.1"/>
    </source>
</evidence>
<name>A0A1I0GSF5_9FIRM</name>
<dbReference type="InterPro" id="IPR008792">
    <property type="entry name" value="PQQD"/>
</dbReference>
<dbReference type="GeneID" id="78289149"/>
<accession>A0A1I0GSF5</accession>
<reference evidence="3" key="2">
    <citation type="submission" date="2016-10" db="EMBL/GenBank/DDBJ databases">
        <authorList>
            <person name="Varghese N."/>
            <person name="Submissions S."/>
        </authorList>
    </citation>
    <scope>NUCLEOTIDE SEQUENCE [LARGE SCALE GENOMIC DNA]</scope>
    <source>
        <strain evidence="3">DSM 1551</strain>
    </source>
</reference>
<dbReference type="Proteomes" id="UP000490821">
    <property type="component" value="Unassembled WGS sequence"/>
</dbReference>
<proteinExistence type="predicted"/>
<dbReference type="InterPro" id="IPR041881">
    <property type="entry name" value="PqqD_sf"/>
</dbReference>
<dbReference type="RefSeq" id="WP_092355694.1">
    <property type="nucleotide sequence ID" value="NZ_BLMI01000011.1"/>
</dbReference>
<organism evidence="2 3">
    <name type="scientific">Thomasclavelia cocleata</name>
    <dbReference type="NCBI Taxonomy" id="69824"/>
    <lineage>
        <taxon>Bacteria</taxon>
        <taxon>Bacillati</taxon>
        <taxon>Bacillota</taxon>
        <taxon>Erysipelotrichia</taxon>
        <taxon>Erysipelotrichales</taxon>
        <taxon>Coprobacillaceae</taxon>
        <taxon>Thomasclavelia</taxon>
    </lineage>
</organism>
<sequence>MKIKNGFMLRKLADNFVVVSINRKSNDFNGMIQLNSTGAFIWEQLQTDKTKEELLGLVLDKYELTEQQAKKDIDLFIDKLRKDNLLDE</sequence>
<dbReference type="EMBL" id="BLMI01000011">
    <property type="protein sequence ID" value="GFI39994.1"/>
    <property type="molecule type" value="Genomic_DNA"/>
</dbReference>
<evidence type="ECO:0000313" key="4">
    <source>
        <dbReference type="Proteomes" id="UP000490821"/>
    </source>
</evidence>
<dbReference type="Gene3D" id="1.10.10.1150">
    <property type="entry name" value="Coenzyme PQQ synthesis protein D (PqqD)"/>
    <property type="match status" value="1"/>
</dbReference>
<dbReference type="Proteomes" id="UP000198558">
    <property type="component" value="Unassembled WGS sequence"/>
</dbReference>
<dbReference type="OrthoDB" id="1752996at2"/>
<reference evidence="2" key="1">
    <citation type="submission" date="2016-10" db="EMBL/GenBank/DDBJ databases">
        <authorList>
            <person name="de Groot N.N."/>
        </authorList>
    </citation>
    <scope>NUCLEOTIDE SEQUENCE [LARGE SCALE GENOMIC DNA]</scope>
    <source>
        <strain evidence="2">DSM 1551</strain>
    </source>
</reference>
<evidence type="ECO:0000313" key="1">
    <source>
        <dbReference type="EMBL" id="GFI39994.1"/>
    </source>
</evidence>
<dbReference type="EMBL" id="FOIN01000035">
    <property type="protein sequence ID" value="SET74042.1"/>
    <property type="molecule type" value="Genomic_DNA"/>
</dbReference>
<protein>
    <submittedName>
        <fullName evidence="2">Coenzyme PQQ synthesis protein D (PqqD)</fullName>
    </submittedName>
</protein>